<feature type="compositionally biased region" description="Polar residues" evidence="1">
    <location>
        <begin position="392"/>
        <end position="418"/>
    </location>
</feature>
<proteinExistence type="predicted"/>
<evidence type="ECO:0000313" key="3">
    <source>
        <dbReference type="RefSeq" id="XP_008485216.2"/>
    </source>
</evidence>
<dbReference type="RefSeq" id="XP_008485216.2">
    <property type="nucleotide sequence ID" value="XM_008486994.3"/>
</dbReference>
<feature type="compositionally biased region" description="Acidic residues" evidence="1">
    <location>
        <begin position="280"/>
        <end position="292"/>
    </location>
</feature>
<reference evidence="3" key="1">
    <citation type="submission" date="2025-08" db="UniProtKB">
        <authorList>
            <consortium name="RefSeq"/>
        </authorList>
    </citation>
    <scope>IDENTIFICATION</scope>
</reference>
<sequence length="576" mass="64162">MNVRNRNSGQSNLVSNGQMLSLFDDFLNISHLLNIKINYLYNTYVSRSSVKKYVSAINYKLYVFNINSFELSQGIDKDNRKHKKYQILHDLNISEMTNNVKLFNFVDDVAVNPAGSEESKDVTANRGQSSVEHLLAERANAKPSIKPGHLEHTCEIAESSCAKQFPIDKSNKDSTDKQCIKRLKRKTECHSVDSDDDNVASSSDDVESSRKIDSHTKKLKTMELDTDGEEDNVDIFNNLFKEINSNILELSKDIDVLNTYLKLTLNKEPASPDKPSSNVNEDENTTSEEEEDEVKKKETLADQKLRKWQITQMTRSLIDNMVNSIQEEMMSRQRERNERSLVNEAVLMAIQRHGLQHQQDEDQDETSSSVQSPPGAIQSKSDSADQNKVDSHSSGSLHNTPTTSPNPAIHTSRTSEQSARLPVQTGHRGSNGSTVAPVCKTENSNNEDRLRSESGVNSVQNTSETAIDPDENSECRRSSEENARISDQYGRISERGPSIGNEFGRKSEGNPSISDQYGRFSEENPSISDQYGGISEGGPSICDDFGRSSGDSRLNEDDDFLTQAVSVAISKKGLSA</sequence>
<feature type="compositionally biased region" description="Basic and acidic residues" evidence="1">
    <location>
        <begin position="382"/>
        <end position="391"/>
    </location>
</feature>
<feature type="region of interest" description="Disordered" evidence="1">
    <location>
        <begin position="354"/>
        <end position="557"/>
    </location>
</feature>
<feature type="compositionally biased region" description="Basic and acidic residues" evidence="1">
    <location>
        <begin position="473"/>
        <end position="484"/>
    </location>
</feature>
<protein>
    <submittedName>
        <fullName evidence="3">Uncharacterized protein LOC103521890</fullName>
    </submittedName>
</protein>
<accession>A0A1S3DN96</accession>
<dbReference type="GeneID" id="103521890"/>
<name>A0A1S3DN96_DIACI</name>
<feature type="compositionally biased region" description="Polar residues" evidence="1">
    <location>
        <begin position="366"/>
        <end position="381"/>
    </location>
</feature>
<dbReference type="PaxDb" id="121845-A0A1S3DN96"/>
<feature type="region of interest" description="Disordered" evidence="1">
    <location>
        <begin position="190"/>
        <end position="213"/>
    </location>
</feature>
<gene>
    <name evidence="3" type="primary">LOC103521890</name>
</gene>
<organism evidence="2 3">
    <name type="scientific">Diaphorina citri</name>
    <name type="common">Asian citrus psyllid</name>
    <dbReference type="NCBI Taxonomy" id="121845"/>
    <lineage>
        <taxon>Eukaryota</taxon>
        <taxon>Metazoa</taxon>
        <taxon>Ecdysozoa</taxon>
        <taxon>Arthropoda</taxon>
        <taxon>Hexapoda</taxon>
        <taxon>Insecta</taxon>
        <taxon>Pterygota</taxon>
        <taxon>Neoptera</taxon>
        <taxon>Paraneoptera</taxon>
        <taxon>Hemiptera</taxon>
        <taxon>Sternorrhyncha</taxon>
        <taxon>Psylloidea</taxon>
        <taxon>Psyllidae</taxon>
        <taxon>Diaphorininae</taxon>
        <taxon>Diaphorina</taxon>
    </lineage>
</organism>
<feature type="region of interest" description="Disordered" evidence="1">
    <location>
        <begin position="267"/>
        <end position="298"/>
    </location>
</feature>
<feature type="compositionally biased region" description="Polar residues" evidence="1">
    <location>
        <begin position="454"/>
        <end position="465"/>
    </location>
</feature>
<evidence type="ECO:0000256" key="1">
    <source>
        <dbReference type="SAM" id="MobiDB-lite"/>
    </source>
</evidence>
<dbReference type="AlphaFoldDB" id="A0A1S3DN96"/>
<keyword evidence="2" id="KW-1185">Reference proteome</keyword>
<dbReference type="Proteomes" id="UP000079169">
    <property type="component" value="Unplaced"/>
</dbReference>
<dbReference type="KEGG" id="dci:103521890"/>
<evidence type="ECO:0000313" key="2">
    <source>
        <dbReference type="Proteomes" id="UP000079169"/>
    </source>
</evidence>